<dbReference type="SUPFAM" id="SSF55781">
    <property type="entry name" value="GAF domain-like"/>
    <property type="match status" value="2"/>
</dbReference>
<dbReference type="InterPro" id="IPR052016">
    <property type="entry name" value="Bact_Sigma-Reg"/>
</dbReference>
<sequence length="724" mass="76466">MKRPADLAAGPDLVADMFAHAPVLFALLSGPEHLLTGANDAFFEAIGVGRDRRLLGRPIVEVVPELVHQGLTGLVDGVYRDGAPFVAHTAEVLLGPTGKSRLRYFDFSLEPRLDQTGQIQGVVFVAVDVTRQRAAHKMAAEQQVLLEQIARDAPLAEVLDGMCRAIEKISPKVLSSVLLLDPSGQRLVHGAAPSLPDFYNEAIDGSPIGPVEGSCGTAAYRREMVVVDDIATDPLWASYLDLAKRAGLAACWSSPIISSSGELLGTFAMYHRTPQLLREDDLDLSIVFTRTAALAIERHRAEQARRRAHESEQALSSDLAFVLETSTAVSEEAHYPQNLQRLARLAVPALGPVCVIDVLEGGRIRRVAVAVAPNLPERVEALLAAEEPGRLGASPVGRVLAGGAGETVTSAPPGPWQELGLPITAQVCVPLTARGHTFGVLSLAATADRPLDDRTIALAEELARTAAAGAETTRQHDQRARLARDLQAGLLLAALPEVPGAQLAASYRPAGEGLDIGGDFYDVFPLPGDWWGLVIGDVCGRGAYAATTTALVRNTARAVAPLLATPSAVAEAINDALLARADGGESFVTLIYAELRRTRDGIAVSMVRAGHPPPLLRRADGTVSSPSPAGQLLGVSSDPELVLEVFTVDDGDSLVLVTDGILEARDPAGTFFGEERLAEALRATAGVTDAQQILDAVTDAVDAFTGGFTDDDQAALVLVARQLR</sequence>
<dbReference type="SUPFAM" id="SSF81606">
    <property type="entry name" value="PP2C-like"/>
    <property type="match status" value="1"/>
</dbReference>
<accession>A0ABV6UKT7</accession>
<dbReference type="Gene3D" id="3.60.40.10">
    <property type="entry name" value="PPM-type phosphatase domain"/>
    <property type="match status" value="1"/>
</dbReference>
<dbReference type="Pfam" id="PF08448">
    <property type="entry name" value="PAS_4"/>
    <property type="match status" value="1"/>
</dbReference>
<dbReference type="InterPro" id="IPR013656">
    <property type="entry name" value="PAS_4"/>
</dbReference>
<gene>
    <name evidence="3" type="ORF">ACEZDJ_12325</name>
</gene>
<evidence type="ECO:0000259" key="2">
    <source>
        <dbReference type="PROSITE" id="PS50113"/>
    </source>
</evidence>
<comment type="caution">
    <text evidence="3">The sequence shown here is derived from an EMBL/GenBank/DDBJ whole genome shotgun (WGS) entry which is preliminary data.</text>
</comment>
<dbReference type="SMART" id="SM00065">
    <property type="entry name" value="GAF"/>
    <property type="match status" value="2"/>
</dbReference>
<dbReference type="PANTHER" id="PTHR43156:SF2">
    <property type="entry name" value="STAGE II SPORULATION PROTEIN E"/>
    <property type="match status" value="1"/>
</dbReference>
<evidence type="ECO:0000256" key="1">
    <source>
        <dbReference type="ARBA" id="ARBA00022801"/>
    </source>
</evidence>
<dbReference type="InterPro" id="IPR001932">
    <property type="entry name" value="PPM-type_phosphatase-like_dom"/>
</dbReference>
<dbReference type="Gene3D" id="3.30.450.20">
    <property type="entry name" value="PAS domain"/>
    <property type="match status" value="1"/>
</dbReference>
<proteinExistence type="predicted"/>
<dbReference type="SUPFAM" id="SSF55785">
    <property type="entry name" value="PYP-like sensor domain (PAS domain)"/>
    <property type="match status" value="1"/>
</dbReference>
<dbReference type="InterPro" id="IPR000700">
    <property type="entry name" value="PAS-assoc_C"/>
</dbReference>
<dbReference type="InterPro" id="IPR003018">
    <property type="entry name" value="GAF"/>
</dbReference>
<dbReference type="PANTHER" id="PTHR43156">
    <property type="entry name" value="STAGE II SPORULATION PROTEIN E-RELATED"/>
    <property type="match status" value="1"/>
</dbReference>
<dbReference type="SMART" id="SM00331">
    <property type="entry name" value="PP2C_SIG"/>
    <property type="match status" value="1"/>
</dbReference>
<dbReference type="Pfam" id="PF07228">
    <property type="entry name" value="SpoIIE"/>
    <property type="match status" value="1"/>
</dbReference>
<reference evidence="3 4" key="1">
    <citation type="submission" date="2024-09" db="EMBL/GenBank/DDBJ databases">
        <authorList>
            <person name="Lee S.D."/>
        </authorList>
    </citation>
    <scope>NUCLEOTIDE SEQUENCE [LARGE SCALE GENOMIC DNA]</scope>
    <source>
        <strain evidence="3 4">N1-5</strain>
    </source>
</reference>
<dbReference type="Proteomes" id="UP001592528">
    <property type="component" value="Unassembled WGS sequence"/>
</dbReference>
<dbReference type="InterPro" id="IPR035965">
    <property type="entry name" value="PAS-like_dom_sf"/>
</dbReference>
<dbReference type="Gene3D" id="3.30.450.40">
    <property type="match status" value="2"/>
</dbReference>
<dbReference type="InterPro" id="IPR029016">
    <property type="entry name" value="GAF-like_dom_sf"/>
</dbReference>
<evidence type="ECO:0000313" key="4">
    <source>
        <dbReference type="Proteomes" id="UP001592528"/>
    </source>
</evidence>
<dbReference type="InterPro" id="IPR036457">
    <property type="entry name" value="PPM-type-like_dom_sf"/>
</dbReference>
<protein>
    <submittedName>
        <fullName evidence="3">SpoIIE family protein phosphatase</fullName>
    </submittedName>
</protein>
<organism evidence="3 4">
    <name type="scientific">Streptacidiphilus cavernicola</name>
    <dbReference type="NCBI Taxonomy" id="3342716"/>
    <lineage>
        <taxon>Bacteria</taxon>
        <taxon>Bacillati</taxon>
        <taxon>Actinomycetota</taxon>
        <taxon>Actinomycetes</taxon>
        <taxon>Kitasatosporales</taxon>
        <taxon>Streptomycetaceae</taxon>
        <taxon>Streptacidiphilus</taxon>
    </lineage>
</organism>
<dbReference type="Pfam" id="PF13185">
    <property type="entry name" value="GAF_2"/>
    <property type="match status" value="2"/>
</dbReference>
<dbReference type="RefSeq" id="WP_084713903.1">
    <property type="nucleotide sequence ID" value="NZ_JBHEZZ010000005.1"/>
</dbReference>
<dbReference type="PROSITE" id="PS50113">
    <property type="entry name" value="PAC"/>
    <property type="match status" value="1"/>
</dbReference>
<keyword evidence="4" id="KW-1185">Reference proteome</keyword>
<keyword evidence="1" id="KW-0378">Hydrolase</keyword>
<evidence type="ECO:0000313" key="3">
    <source>
        <dbReference type="EMBL" id="MFC1402073.1"/>
    </source>
</evidence>
<name>A0ABV6UKT7_9ACTN</name>
<feature type="domain" description="PAC" evidence="2">
    <location>
        <begin position="88"/>
        <end position="141"/>
    </location>
</feature>
<dbReference type="EMBL" id="JBHEZZ010000005">
    <property type="protein sequence ID" value="MFC1402073.1"/>
    <property type="molecule type" value="Genomic_DNA"/>
</dbReference>